<reference evidence="1" key="1">
    <citation type="submission" date="2023-02" db="EMBL/GenBank/DDBJ databases">
        <title>Description of Herbaspirillum huttiense subsp. nephrolepsisexaltata and Herbaspirillum huttiense subsp. lycopersicon.</title>
        <authorList>
            <person name="Poudel M."/>
            <person name="Sharma A."/>
            <person name="Goss E."/>
            <person name="Tapia J.H."/>
            <person name="Harmon C.M."/>
            <person name="Jones J.B."/>
        </authorList>
    </citation>
    <scope>NUCLEOTIDE SEQUENCE</scope>
    <source>
        <strain evidence="1">NC40101</strain>
    </source>
</reference>
<organism evidence="1">
    <name type="scientific">Herbaspirillum huttiense subsp. nephrolepidis</name>
    <dbReference type="NCBI Taxonomy" id="3075126"/>
    <lineage>
        <taxon>Bacteria</taxon>
        <taxon>Pseudomonadati</taxon>
        <taxon>Pseudomonadota</taxon>
        <taxon>Betaproteobacteria</taxon>
        <taxon>Burkholderiales</taxon>
        <taxon>Oxalobacteraceae</taxon>
        <taxon>Herbaspirillum</taxon>
    </lineage>
</organism>
<dbReference type="EMBL" id="JAVRAA010000029">
    <property type="protein sequence ID" value="MDT0340867.1"/>
    <property type="molecule type" value="Genomic_DNA"/>
</dbReference>
<name>A0AAE4GFW1_9BURK</name>
<proteinExistence type="predicted"/>
<dbReference type="AlphaFoldDB" id="A0AAE4GFW1"/>
<evidence type="ECO:0000313" key="1">
    <source>
        <dbReference type="EMBL" id="MDT0340867.1"/>
    </source>
</evidence>
<comment type="caution">
    <text evidence="1">The sequence shown here is derived from an EMBL/GenBank/DDBJ whole genome shotgun (WGS) entry which is preliminary data.</text>
</comment>
<gene>
    <name evidence="1" type="ORF">RJN63_28845</name>
</gene>
<accession>A0AAE4GFW1</accession>
<protein>
    <submittedName>
        <fullName evidence="1">Uncharacterized protein</fullName>
    </submittedName>
</protein>
<sequence>MKKPNEISFSYQYSETAPSKYLNLFVSPVSVLPYKISTISRWDFADFASSIIDVKDSAASLEVRQKSA</sequence>